<sequence>MAKGRVNAGFTVGSTTMRSIVRLAGGHEAMALYNATITTVIKMSQLRSAGHVARMADDQIPRKIIHEWMWVDKDGRIPVQLTRPGQLSSGCKRTYQSSSLPLLIGPQEASISNH</sequence>
<keyword evidence="2" id="KW-1185">Reference proteome</keyword>
<organism evidence="1 2">
    <name type="scientific">Nezara viridula</name>
    <name type="common">Southern green stink bug</name>
    <name type="synonym">Cimex viridulus</name>
    <dbReference type="NCBI Taxonomy" id="85310"/>
    <lineage>
        <taxon>Eukaryota</taxon>
        <taxon>Metazoa</taxon>
        <taxon>Ecdysozoa</taxon>
        <taxon>Arthropoda</taxon>
        <taxon>Hexapoda</taxon>
        <taxon>Insecta</taxon>
        <taxon>Pterygota</taxon>
        <taxon>Neoptera</taxon>
        <taxon>Paraneoptera</taxon>
        <taxon>Hemiptera</taxon>
        <taxon>Heteroptera</taxon>
        <taxon>Panheteroptera</taxon>
        <taxon>Pentatomomorpha</taxon>
        <taxon>Pentatomoidea</taxon>
        <taxon>Pentatomidae</taxon>
        <taxon>Pentatominae</taxon>
        <taxon>Nezara</taxon>
    </lineage>
</organism>
<dbReference type="Proteomes" id="UP001152798">
    <property type="component" value="Chromosome 2"/>
</dbReference>
<proteinExistence type="predicted"/>
<name>A0A9P0H1P3_NEZVI</name>
<accession>A0A9P0H1P3</accession>
<gene>
    <name evidence="1" type="ORF">NEZAVI_LOCUS4635</name>
</gene>
<evidence type="ECO:0000313" key="2">
    <source>
        <dbReference type="Proteomes" id="UP001152798"/>
    </source>
</evidence>
<reference evidence="1" key="1">
    <citation type="submission" date="2022-01" db="EMBL/GenBank/DDBJ databases">
        <authorList>
            <person name="King R."/>
        </authorList>
    </citation>
    <scope>NUCLEOTIDE SEQUENCE</scope>
</reference>
<dbReference type="OrthoDB" id="10585397at2759"/>
<protein>
    <submittedName>
        <fullName evidence="1">Uncharacterized protein</fullName>
    </submittedName>
</protein>
<evidence type="ECO:0000313" key="1">
    <source>
        <dbReference type="EMBL" id="CAH1394078.1"/>
    </source>
</evidence>
<dbReference type="AlphaFoldDB" id="A0A9P0H1P3"/>
<dbReference type="EMBL" id="OV725078">
    <property type="protein sequence ID" value="CAH1394078.1"/>
    <property type="molecule type" value="Genomic_DNA"/>
</dbReference>